<proteinExistence type="predicted"/>
<accession>A0A1E5G193</accession>
<keyword evidence="3" id="KW-1185">Reference proteome</keyword>
<keyword evidence="1" id="KW-0812">Transmembrane</keyword>
<evidence type="ECO:0000313" key="2">
    <source>
        <dbReference type="EMBL" id="OEF96665.1"/>
    </source>
</evidence>
<keyword evidence="1" id="KW-0472">Membrane</keyword>
<dbReference type="OrthoDB" id="2959992at2"/>
<dbReference type="AlphaFoldDB" id="A0A1E5G193"/>
<dbReference type="Proteomes" id="UP000094296">
    <property type="component" value="Unassembled WGS sequence"/>
</dbReference>
<organism evidence="2 3">
    <name type="scientific">Desulfuribacillus alkaliarsenatis</name>
    <dbReference type="NCBI Taxonomy" id="766136"/>
    <lineage>
        <taxon>Bacteria</taxon>
        <taxon>Bacillati</taxon>
        <taxon>Bacillota</taxon>
        <taxon>Desulfuribacillia</taxon>
        <taxon>Desulfuribacillales</taxon>
        <taxon>Desulfuribacillaceae</taxon>
        <taxon>Desulfuribacillus</taxon>
    </lineage>
</organism>
<evidence type="ECO:0000313" key="3">
    <source>
        <dbReference type="Proteomes" id="UP000094296"/>
    </source>
</evidence>
<name>A0A1E5G193_9FIRM</name>
<sequence>MIRRLVMLFIIVTILYPANTMANGSPYNYRDPGTITGSISPIEETNIAVAKELININLVKKTNNNELYSDIDVEVYVKYELYNYSSKEITVPIAFPQDGESRDWTVVLNGQEIPLGKTYPIMLDVEYDANWVNPLNGSLVEAHSLEAWEIKGPIAQTFTASIISGENVLEIRYIVKAGVNERVGAKNPAYRFAYLLTPASNWKSFQDLTINLNIPFSHILYSSLDLKKIDDSKWIGEFEELPIKDLYLHFKIEDNKPNYQVFYYIFIVVLLGIIIAKVKKVI</sequence>
<keyword evidence="1" id="KW-1133">Transmembrane helix</keyword>
<reference evidence="2 3" key="1">
    <citation type="submission" date="2016-09" db="EMBL/GenBank/DDBJ databases">
        <title>Draft genome sequence for the type strain of Desulfuribacillus alkaliarsenatis AHT28, an obligately anaerobic, sulfidogenic bacterium isolated from Russian soda lake sediments.</title>
        <authorList>
            <person name="Abin C.A."/>
            <person name="Hollibaugh J.T."/>
        </authorList>
    </citation>
    <scope>NUCLEOTIDE SEQUENCE [LARGE SCALE GENOMIC DNA]</scope>
    <source>
        <strain evidence="2 3">AHT28</strain>
    </source>
</reference>
<protein>
    <submittedName>
        <fullName evidence="2">Uncharacterized protein</fullName>
    </submittedName>
</protein>
<dbReference type="RefSeq" id="WP_069643247.1">
    <property type="nucleotide sequence ID" value="NZ_MIJE01000030.1"/>
</dbReference>
<gene>
    <name evidence="2" type="ORF">BHF68_06185</name>
</gene>
<dbReference type="EMBL" id="MIJE01000030">
    <property type="protein sequence ID" value="OEF96665.1"/>
    <property type="molecule type" value="Genomic_DNA"/>
</dbReference>
<dbReference type="Gene3D" id="2.60.40.3680">
    <property type="match status" value="1"/>
</dbReference>
<evidence type="ECO:0000256" key="1">
    <source>
        <dbReference type="SAM" id="Phobius"/>
    </source>
</evidence>
<feature type="transmembrane region" description="Helical" evidence="1">
    <location>
        <begin position="261"/>
        <end position="278"/>
    </location>
</feature>
<comment type="caution">
    <text evidence="2">The sequence shown here is derived from an EMBL/GenBank/DDBJ whole genome shotgun (WGS) entry which is preliminary data.</text>
</comment>